<keyword evidence="1" id="KW-1133">Transmembrane helix</keyword>
<name>A0A561U509_9PSEU</name>
<keyword evidence="1" id="KW-0812">Transmembrane</keyword>
<comment type="caution">
    <text evidence="2">The sequence shown here is derived from an EMBL/GenBank/DDBJ whole genome shotgun (WGS) entry which is preliminary data.</text>
</comment>
<evidence type="ECO:0000256" key="1">
    <source>
        <dbReference type="SAM" id="Phobius"/>
    </source>
</evidence>
<sequence length="113" mass="11577">MAWDRGYQTDPATGSTSGPYEAWQVAGCVVCLVVLCVAATVRIPAWLVVPVMPVAFTAAWSWTAAGADGTGLWVIGAVLVFVGMVVGTGAVSGITAVARAAVRRRGRPVSTGQ</sequence>
<accession>A0A561U509</accession>
<keyword evidence="1" id="KW-0472">Membrane</keyword>
<dbReference type="AlphaFoldDB" id="A0A561U509"/>
<evidence type="ECO:0000313" key="3">
    <source>
        <dbReference type="Proteomes" id="UP000316184"/>
    </source>
</evidence>
<feature type="transmembrane region" description="Helical" evidence="1">
    <location>
        <begin position="45"/>
        <end position="65"/>
    </location>
</feature>
<dbReference type="EMBL" id="VIWX01000003">
    <property type="protein sequence ID" value="TWF94435.1"/>
    <property type="molecule type" value="Genomic_DNA"/>
</dbReference>
<dbReference type="Proteomes" id="UP000316184">
    <property type="component" value="Unassembled WGS sequence"/>
</dbReference>
<reference evidence="2 3" key="1">
    <citation type="submission" date="2019-06" db="EMBL/GenBank/DDBJ databases">
        <title>Sequencing the genomes of 1000 actinobacteria strains.</title>
        <authorList>
            <person name="Klenk H.-P."/>
        </authorList>
    </citation>
    <scope>NUCLEOTIDE SEQUENCE [LARGE SCALE GENOMIC DNA]</scope>
    <source>
        <strain evidence="2 3">DSM 46699</strain>
    </source>
</reference>
<protein>
    <submittedName>
        <fullName evidence="2">Uncharacterized protein</fullName>
    </submittedName>
</protein>
<gene>
    <name evidence="2" type="ORF">FHU35_13142</name>
</gene>
<proteinExistence type="predicted"/>
<feature type="transmembrane region" description="Helical" evidence="1">
    <location>
        <begin position="71"/>
        <end position="98"/>
    </location>
</feature>
<evidence type="ECO:0000313" key="2">
    <source>
        <dbReference type="EMBL" id="TWF94435.1"/>
    </source>
</evidence>
<feature type="transmembrane region" description="Helical" evidence="1">
    <location>
        <begin position="20"/>
        <end position="38"/>
    </location>
</feature>
<keyword evidence="3" id="KW-1185">Reference proteome</keyword>
<organism evidence="2 3">
    <name type="scientific">Saccharopolyspora dendranthemae</name>
    <dbReference type="NCBI Taxonomy" id="1181886"/>
    <lineage>
        <taxon>Bacteria</taxon>
        <taxon>Bacillati</taxon>
        <taxon>Actinomycetota</taxon>
        <taxon>Actinomycetes</taxon>
        <taxon>Pseudonocardiales</taxon>
        <taxon>Pseudonocardiaceae</taxon>
        <taxon>Saccharopolyspora</taxon>
    </lineage>
</organism>